<dbReference type="AlphaFoldDB" id="A0AAP0L7G3"/>
<evidence type="ECO:0000256" key="1">
    <source>
        <dbReference type="SAM" id="MobiDB-lite"/>
    </source>
</evidence>
<reference evidence="2 3" key="1">
    <citation type="submission" date="2024-01" db="EMBL/GenBank/DDBJ databases">
        <title>Genome assemblies of Stephania.</title>
        <authorList>
            <person name="Yang L."/>
        </authorList>
    </citation>
    <scope>NUCLEOTIDE SEQUENCE [LARGE SCALE GENOMIC DNA]</scope>
    <source>
        <strain evidence="2">YNDBR</strain>
        <tissue evidence="2">Leaf</tissue>
    </source>
</reference>
<organism evidence="2 3">
    <name type="scientific">Stephania yunnanensis</name>
    <dbReference type="NCBI Taxonomy" id="152371"/>
    <lineage>
        <taxon>Eukaryota</taxon>
        <taxon>Viridiplantae</taxon>
        <taxon>Streptophyta</taxon>
        <taxon>Embryophyta</taxon>
        <taxon>Tracheophyta</taxon>
        <taxon>Spermatophyta</taxon>
        <taxon>Magnoliopsida</taxon>
        <taxon>Ranunculales</taxon>
        <taxon>Menispermaceae</taxon>
        <taxon>Menispermoideae</taxon>
        <taxon>Cissampelideae</taxon>
        <taxon>Stephania</taxon>
    </lineage>
</organism>
<gene>
    <name evidence="2" type="ORF">Syun_005006</name>
</gene>
<dbReference type="Proteomes" id="UP001420932">
    <property type="component" value="Unassembled WGS sequence"/>
</dbReference>
<accession>A0AAP0L7G3</accession>
<feature type="region of interest" description="Disordered" evidence="1">
    <location>
        <begin position="349"/>
        <end position="384"/>
    </location>
</feature>
<feature type="region of interest" description="Disordered" evidence="1">
    <location>
        <begin position="1"/>
        <end position="31"/>
    </location>
</feature>
<keyword evidence="3" id="KW-1185">Reference proteome</keyword>
<comment type="caution">
    <text evidence="2">The sequence shown here is derived from an EMBL/GenBank/DDBJ whole genome shotgun (WGS) entry which is preliminary data.</text>
</comment>
<evidence type="ECO:0000313" key="3">
    <source>
        <dbReference type="Proteomes" id="UP001420932"/>
    </source>
</evidence>
<feature type="compositionally biased region" description="Low complexity" evidence="1">
    <location>
        <begin position="356"/>
        <end position="377"/>
    </location>
</feature>
<dbReference type="PANTHER" id="PTHR34461">
    <property type="entry name" value="EXPRESSED PROTEIN"/>
    <property type="match status" value="1"/>
</dbReference>
<dbReference type="EMBL" id="JBBNAF010000002">
    <property type="protein sequence ID" value="KAK9164104.1"/>
    <property type="molecule type" value="Genomic_DNA"/>
</dbReference>
<sequence>MLQEKEKKLHKSVGSLKKDADNLSSVGDNSRKKSCPILLVKEEEVSISTEVGDYSSKGSCPSLRVKEDEPDLEEPLIYWKLKKSKKARVKRNSSGKLVSSSYKVSVLTEKISSATTNLPKDVENMQVPANIKIEIPETEVATVSNESKSIHCEKIGPCREFSDTDGVHGVVSCNKIQPREPDFACTSNDSINECCDGIDIHQNSFSEVPNIVTRGNVENVRHAPSLIKDYENCVTNEASFEFSELYTREGDINNQPISLSISEKNPVTDRLSLDMSSSVGSPDTIGTDSFTEHTCQMNWDLAQLPLASTDELHYIEHIYSYDSCVSDLESEAVSSGKILHLNGSGTYSSRIPTMPSLDSQPISSADSSADSPCDGSPTSLEKSSFLTTDGTVNASIDGTLDCSRRTLDLDASECAAAKEMLENHQLHLQSSPKRLPLKRKVISPTSREKLCNSMSNEIYDNSLQFRFPLAEPALNGFDVTLSPSKVVKKSKNHRNGSPQSVPKGILKAARSFLVPNEGSDSPFIHSSAHKAIAFSQRQMHDIDCLAMKLLNELKFMKDIVEETWCSNVHSSMPSRYTSDELRLTIENAGKVEETTKKWLSMMAKDCNRFCKIMRTSEKVTSIHDIHKERKKITFADEAGGMLCHVKVFEDRPAPSLVISCQNADLSTQVFQD</sequence>
<name>A0AAP0L7G3_9MAGN</name>
<evidence type="ECO:0000313" key="2">
    <source>
        <dbReference type="EMBL" id="KAK9164104.1"/>
    </source>
</evidence>
<dbReference type="PANTHER" id="PTHR34461:SF2">
    <property type="entry name" value="EXPRESSED PROTEIN"/>
    <property type="match status" value="1"/>
</dbReference>
<protein>
    <submittedName>
        <fullName evidence="2">Uncharacterized protein</fullName>
    </submittedName>
</protein>
<proteinExistence type="predicted"/>